<dbReference type="EMBL" id="JAHFXS010000512">
    <property type="protein sequence ID" value="KAG9984276.1"/>
    <property type="molecule type" value="Genomic_DNA"/>
</dbReference>
<proteinExistence type="predicted"/>
<dbReference type="Proteomes" id="UP000729357">
    <property type="component" value="Unassembled WGS sequence"/>
</dbReference>
<reference evidence="2" key="1">
    <citation type="journal article" date="2021" name="J Fungi (Basel)">
        <title>Virulence traits and population genomics of the black yeast Aureobasidium melanogenum.</title>
        <authorList>
            <person name="Cernosa A."/>
            <person name="Sun X."/>
            <person name="Gostincar C."/>
            <person name="Fang C."/>
            <person name="Gunde-Cimerman N."/>
            <person name="Song Z."/>
        </authorList>
    </citation>
    <scope>NUCLEOTIDE SEQUENCE</scope>
    <source>
        <strain evidence="2">EXF-9298</strain>
    </source>
</reference>
<dbReference type="Pfam" id="PF00646">
    <property type="entry name" value="F-box"/>
    <property type="match status" value="1"/>
</dbReference>
<reference evidence="2" key="2">
    <citation type="submission" date="2021-08" db="EMBL/GenBank/DDBJ databases">
        <authorList>
            <person name="Gostincar C."/>
            <person name="Sun X."/>
            <person name="Song Z."/>
            <person name="Gunde-Cimerman N."/>
        </authorList>
    </citation>
    <scope>NUCLEOTIDE SEQUENCE</scope>
    <source>
        <strain evidence="2">EXF-9298</strain>
    </source>
</reference>
<feature type="domain" description="F-box" evidence="1">
    <location>
        <begin position="20"/>
        <end position="66"/>
    </location>
</feature>
<feature type="non-terminal residue" evidence="2">
    <location>
        <position position="477"/>
    </location>
</feature>
<protein>
    <recommendedName>
        <fullName evidence="1">F-box domain-containing protein</fullName>
    </recommendedName>
</protein>
<evidence type="ECO:0000313" key="3">
    <source>
        <dbReference type="Proteomes" id="UP000729357"/>
    </source>
</evidence>
<organism evidence="2 3">
    <name type="scientific">Aureobasidium melanogenum</name>
    <name type="common">Aureobasidium pullulans var. melanogenum</name>
    <dbReference type="NCBI Taxonomy" id="46634"/>
    <lineage>
        <taxon>Eukaryota</taxon>
        <taxon>Fungi</taxon>
        <taxon>Dikarya</taxon>
        <taxon>Ascomycota</taxon>
        <taxon>Pezizomycotina</taxon>
        <taxon>Dothideomycetes</taxon>
        <taxon>Dothideomycetidae</taxon>
        <taxon>Dothideales</taxon>
        <taxon>Saccotheciaceae</taxon>
        <taxon>Aureobasidium</taxon>
    </lineage>
</organism>
<dbReference type="SUPFAM" id="SSF81383">
    <property type="entry name" value="F-box domain"/>
    <property type="match status" value="1"/>
</dbReference>
<dbReference type="InterPro" id="IPR001810">
    <property type="entry name" value="F-box_dom"/>
</dbReference>
<dbReference type="PROSITE" id="PS50181">
    <property type="entry name" value="FBOX"/>
    <property type="match status" value="1"/>
</dbReference>
<dbReference type="InterPro" id="IPR036047">
    <property type="entry name" value="F-box-like_dom_sf"/>
</dbReference>
<name>A0A9P8FVL3_AURME</name>
<comment type="caution">
    <text evidence="2">The sequence shown here is derived from an EMBL/GenBank/DDBJ whole genome shotgun (WGS) entry which is preliminary data.</text>
</comment>
<evidence type="ECO:0000313" key="2">
    <source>
        <dbReference type="EMBL" id="KAG9984276.1"/>
    </source>
</evidence>
<evidence type="ECO:0000259" key="1">
    <source>
        <dbReference type="PROSITE" id="PS50181"/>
    </source>
</evidence>
<accession>A0A9P8FVL3</accession>
<sequence length="477" mass="53608">MDDPALLTDTNAMTSSSPTRATLSTLPVEMLDRILRLVDYSHLVNLRCVNKYICAVANKPFAIRSFSTRRHVVTEHSLKALLAISAHETSGAHIKKIILSPVRAFRAALESLDSDDSGNDIMELVVDDSFVESGKFSDLMQRVLSNLKQHSDSIVIGVHDGCCMACRDRYPVPAPKRQPYYGEKACSGAADLGTVCRASEIFALLVAEMHAASIDISGLDIEMVRHCNFDPKSKTLKAIDEFLRSRNSSIDLHLQSDYLEYKHLQKSLRFSRSSSLLYSNHNFDERFIVQRLADKSLSELYLQDLRIVRLAFLDVYFAQSLQTVALEDISLHLESFSSDLYSNMFERLSKLRDLRHCKLHKLEYTLPFDRTSTCVMRTQSGTFPSAFRNLLLVFPDGKSEFEIQGTAVSQQLKDLAAYTAAAERNKIQETDTNRGVFNHRVTGFGVLVLDEEDSFAYREARLLQAALRAASGHDAES</sequence>
<dbReference type="AlphaFoldDB" id="A0A9P8FVL3"/>
<gene>
    <name evidence="2" type="ORF">KCU98_g5533</name>
</gene>
<keyword evidence="3" id="KW-1185">Reference proteome</keyword>